<dbReference type="KEGG" id="sgs:AVL59_24190"/>
<evidence type="ECO:0000313" key="2">
    <source>
        <dbReference type="EMBL" id="ANP52238.1"/>
    </source>
</evidence>
<evidence type="ECO:0000256" key="1">
    <source>
        <dbReference type="SAM" id="MobiDB-lite"/>
    </source>
</evidence>
<dbReference type="AlphaFoldDB" id="A0A1B1B090"/>
<sequence>MVGGVVGGVAGSGIVDGIEDLCWMRDLFWMRRWLEGLFGKGRPHTANVSAPGAPVWAEPEIPDEERAVLLVGILDDPMAREDEKYDAASALEFLSGPFVESSLARTIRAEDFTSVLAQHCAESLGGIWARTGRVNADFMAELRGPAKDEAFGILGIRAPHLLPPPAPSRRSSTADVIPHPSGHDSPGGY</sequence>
<gene>
    <name evidence="2" type="ORF">AVL59_24190</name>
</gene>
<organism evidence="2 3">
    <name type="scientific">Streptomyces griseochromogenes</name>
    <dbReference type="NCBI Taxonomy" id="68214"/>
    <lineage>
        <taxon>Bacteria</taxon>
        <taxon>Bacillati</taxon>
        <taxon>Actinomycetota</taxon>
        <taxon>Actinomycetes</taxon>
        <taxon>Kitasatosporales</taxon>
        <taxon>Streptomycetaceae</taxon>
        <taxon>Streptomyces</taxon>
    </lineage>
</organism>
<dbReference type="Proteomes" id="UP000092659">
    <property type="component" value="Chromosome"/>
</dbReference>
<proteinExistence type="predicted"/>
<accession>A0A1B1B090</accession>
<reference evidence="2 3" key="1">
    <citation type="submission" date="2016-06" db="EMBL/GenBank/DDBJ databases">
        <title>Complete genome sequence of Streptomyces griseochromogenes ATCC 14511, the Blasticidin S producer.</title>
        <authorList>
            <person name="Wu L."/>
        </authorList>
    </citation>
    <scope>NUCLEOTIDE SEQUENCE [LARGE SCALE GENOMIC DNA]</scope>
    <source>
        <strain evidence="2 3">ATCC 14511</strain>
    </source>
</reference>
<evidence type="ECO:0000313" key="3">
    <source>
        <dbReference type="Proteomes" id="UP000092659"/>
    </source>
</evidence>
<dbReference type="EMBL" id="CP016279">
    <property type="protein sequence ID" value="ANP52238.1"/>
    <property type="molecule type" value="Genomic_DNA"/>
</dbReference>
<feature type="region of interest" description="Disordered" evidence="1">
    <location>
        <begin position="162"/>
        <end position="189"/>
    </location>
</feature>
<name>A0A1B1B090_9ACTN</name>
<protein>
    <submittedName>
        <fullName evidence="2">Uncharacterized protein</fullName>
    </submittedName>
</protein>